<sequence length="591" mass="61515">MSAINDILADPEKKNVALAVTAVLVVGIIALMIPKKAKVEEAPAPPAKKTKSRSMPVQERAAPVPVPAPSAEENAAAAAAKAAKNKKKKMKKKAKAATTEPATAPTKKPPTTPPKKAAPVVTDDESDDEEEDMRAEAARLLGMQASQQSKKILAAATTTKKKKKSKKKEDAAAAATPAAGAASTEEWTSVSKQDANGKDDASDTAAPSALEPRTVTIPIGSNNPSIFIGKGGQTIQKLEADSGARFDISRETGTIKITGLEGEVNLAVQDVRAIIEAEEERKRNTVTEVQNYGSEGVKAVIGRGGGTIQAIQGATGAKIDANVEQGTVTLTGARDAVEEARTLCHNAVHGEAQDEIELGSRNAVNVVFGKGFVRIREIQDATECKLDIQRGSTKLKLSGSQEAVASARKTVEELLELNRGIEMMIDGSRVGAVYGKSGATLRSIQDKTGAFIEVDRNGDTATCSIMGPPEVVERAKTLVQKAVDGEVELKPGEILEAIDLGIATPAVIGKGGSRVAELEKAHGVKVNVDSTTSTCKIMGPTKNVAAAKEAIEAIAKPLLDAQAAMKEADLAVDAGDSAWAGGALDPDAEGW</sequence>
<feature type="transmembrane region" description="Helical" evidence="4">
    <location>
        <begin position="16"/>
        <end position="33"/>
    </location>
</feature>
<dbReference type="GO" id="GO:0003723">
    <property type="term" value="F:RNA binding"/>
    <property type="evidence" value="ECO:0007669"/>
    <property type="project" value="UniProtKB-UniRule"/>
</dbReference>
<dbReference type="InterPro" id="IPR004087">
    <property type="entry name" value="KH_dom"/>
</dbReference>
<dbReference type="SUPFAM" id="SSF54791">
    <property type="entry name" value="Eukaryotic type KH-domain (KH-domain type I)"/>
    <property type="match status" value="5"/>
</dbReference>
<dbReference type="CDD" id="cd00105">
    <property type="entry name" value="KH-I"/>
    <property type="match status" value="4"/>
</dbReference>
<dbReference type="EMBL" id="HBGN01022754">
    <property type="protein sequence ID" value="CAD9336896.1"/>
    <property type="molecule type" value="Transcribed_RNA"/>
</dbReference>
<feature type="domain" description="K Homology" evidence="5">
    <location>
        <begin position="283"/>
        <end position="349"/>
    </location>
</feature>
<feature type="compositionally biased region" description="Low complexity" evidence="3">
    <location>
        <begin position="69"/>
        <end position="82"/>
    </location>
</feature>
<proteinExistence type="predicted"/>
<protein>
    <recommendedName>
        <fullName evidence="5">K Homology domain-containing protein</fullName>
    </recommendedName>
</protein>
<dbReference type="Gene3D" id="3.30.1370.10">
    <property type="entry name" value="K Homology domain, type 1"/>
    <property type="match status" value="5"/>
</dbReference>
<feature type="compositionally biased region" description="Basic residues" evidence="3">
    <location>
        <begin position="83"/>
        <end position="95"/>
    </location>
</feature>
<evidence type="ECO:0000256" key="3">
    <source>
        <dbReference type="SAM" id="MobiDB-lite"/>
    </source>
</evidence>
<dbReference type="AlphaFoldDB" id="A0A6V2QAU4"/>
<evidence type="ECO:0000256" key="4">
    <source>
        <dbReference type="SAM" id="Phobius"/>
    </source>
</evidence>
<evidence type="ECO:0000313" key="6">
    <source>
        <dbReference type="EMBL" id="CAD9336896.1"/>
    </source>
</evidence>
<keyword evidence="2" id="KW-0694">RNA-binding</keyword>
<evidence type="ECO:0000256" key="2">
    <source>
        <dbReference type="PROSITE-ProRule" id="PRU00117"/>
    </source>
</evidence>
<evidence type="ECO:0000259" key="5">
    <source>
        <dbReference type="SMART" id="SM00322"/>
    </source>
</evidence>
<dbReference type="SMART" id="SM00322">
    <property type="entry name" value="KH"/>
    <property type="match status" value="5"/>
</dbReference>
<feature type="domain" description="K Homology" evidence="5">
    <location>
        <begin position="494"/>
        <end position="556"/>
    </location>
</feature>
<name>A0A6V2QAU4_9STRA</name>
<feature type="region of interest" description="Disordered" evidence="3">
    <location>
        <begin position="37"/>
        <end position="228"/>
    </location>
</feature>
<dbReference type="InterPro" id="IPR036612">
    <property type="entry name" value="KH_dom_type_1_sf"/>
</dbReference>
<feature type="compositionally biased region" description="Polar residues" evidence="3">
    <location>
        <begin position="185"/>
        <end position="194"/>
    </location>
</feature>
<keyword evidence="4" id="KW-0812">Transmembrane</keyword>
<dbReference type="InterPro" id="IPR004088">
    <property type="entry name" value="KH_dom_type_1"/>
</dbReference>
<dbReference type="PANTHER" id="PTHR10288">
    <property type="entry name" value="KH DOMAIN CONTAINING RNA BINDING PROTEIN"/>
    <property type="match status" value="1"/>
</dbReference>
<gene>
    <name evidence="6" type="ORF">DBRI1063_LOCUS14511</name>
</gene>
<accession>A0A6V2QAU4</accession>
<keyword evidence="4" id="KW-0472">Membrane</keyword>
<dbReference type="PROSITE" id="PS50084">
    <property type="entry name" value="KH_TYPE_1"/>
    <property type="match status" value="5"/>
</dbReference>
<keyword evidence="4" id="KW-1133">Transmembrane helix</keyword>
<keyword evidence="1" id="KW-0677">Repeat</keyword>
<feature type="compositionally biased region" description="Acidic residues" evidence="3">
    <location>
        <begin position="122"/>
        <end position="133"/>
    </location>
</feature>
<feature type="domain" description="K Homology" evidence="5">
    <location>
        <begin position="211"/>
        <end position="276"/>
    </location>
</feature>
<feature type="domain" description="K Homology" evidence="5">
    <location>
        <begin position="417"/>
        <end position="484"/>
    </location>
</feature>
<evidence type="ECO:0000256" key="1">
    <source>
        <dbReference type="ARBA" id="ARBA00022737"/>
    </source>
</evidence>
<feature type="compositionally biased region" description="Low complexity" evidence="3">
    <location>
        <begin position="172"/>
        <end position="182"/>
    </location>
</feature>
<reference evidence="6" key="1">
    <citation type="submission" date="2021-01" db="EMBL/GenBank/DDBJ databases">
        <authorList>
            <person name="Corre E."/>
            <person name="Pelletier E."/>
            <person name="Niang G."/>
            <person name="Scheremetjew M."/>
            <person name="Finn R."/>
            <person name="Kale V."/>
            <person name="Holt S."/>
            <person name="Cochrane G."/>
            <person name="Meng A."/>
            <person name="Brown T."/>
            <person name="Cohen L."/>
        </authorList>
    </citation>
    <scope>NUCLEOTIDE SEQUENCE</scope>
    <source>
        <strain evidence="6">Pop2</strain>
    </source>
</reference>
<organism evidence="6">
    <name type="scientific">Ditylum brightwellii</name>
    <dbReference type="NCBI Taxonomy" id="49249"/>
    <lineage>
        <taxon>Eukaryota</taxon>
        <taxon>Sar</taxon>
        <taxon>Stramenopiles</taxon>
        <taxon>Ochrophyta</taxon>
        <taxon>Bacillariophyta</taxon>
        <taxon>Mediophyceae</taxon>
        <taxon>Lithodesmiophycidae</taxon>
        <taxon>Lithodesmiales</taxon>
        <taxon>Lithodesmiaceae</taxon>
        <taxon>Ditylum</taxon>
    </lineage>
</organism>
<dbReference type="Pfam" id="PF00013">
    <property type="entry name" value="KH_1"/>
    <property type="match status" value="5"/>
</dbReference>
<feature type="domain" description="K Homology" evidence="5">
    <location>
        <begin position="350"/>
        <end position="416"/>
    </location>
</feature>
<feature type="compositionally biased region" description="Low complexity" evidence="3">
    <location>
        <begin position="96"/>
        <end position="106"/>
    </location>
</feature>